<reference evidence="2" key="1">
    <citation type="submission" date="2023-10" db="EMBL/GenBank/DDBJ databases">
        <authorList>
            <person name="Chen Y."/>
            <person name="Shah S."/>
            <person name="Dougan E. K."/>
            <person name="Thang M."/>
            <person name="Chan C."/>
        </authorList>
    </citation>
    <scope>NUCLEOTIDE SEQUENCE [LARGE SCALE GENOMIC DNA]</scope>
</reference>
<organism evidence="2 3">
    <name type="scientific">Prorocentrum cordatum</name>
    <dbReference type="NCBI Taxonomy" id="2364126"/>
    <lineage>
        <taxon>Eukaryota</taxon>
        <taxon>Sar</taxon>
        <taxon>Alveolata</taxon>
        <taxon>Dinophyceae</taxon>
        <taxon>Prorocentrales</taxon>
        <taxon>Prorocentraceae</taxon>
        <taxon>Prorocentrum</taxon>
    </lineage>
</organism>
<feature type="non-terminal residue" evidence="2">
    <location>
        <position position="1"/>
    </location>
</feature>
<feature type="compositionally biased region" description="Basic and acidic residues" evidence="1">
    <location>
        <begin position="1"/>
        <end position="12"/>
    </location>
</feature>
<feature type="non-terminal residue" evidence="2">
    <location>
        <position position="50"/>
    </location>
</feature>
<feature type="region of interest" description="Disordered" evidence="1">
    <location>
        <begin position="1"/>
        <end position="20"/>
    </location>
</feature>
<protein>
    <submittedName>
        <fullName evidence="2">Uncharacterized protein</fullName>
    </submittedName>
</protein>
<comment type="caution">
    <text evidence="2">The sequence shown here is derived from an EMBL/GenBank/DDBJ whole genome shotgun (WGS) entry which is preliminary data.</text>
</comment>
<keyword evidence="3" id="KW-1185">Reference proteome</keyword>
<sequence>EPVKPRTFDRSAMKSPAASGLSFSQLARGFKTLEEAHAAEEADKKREEAK</sequence>
<gene>
    <name evidence="2" type="ORF">PCOR1329_LOCUS6003</name>
</gene>
<evidence type="ECO:0000313" key="3">
    <source>
        <dbReference type="Proteomes" id="UP001189429"/>
    </source>
</evidence>
<accession>A0ABN9PXZ1</accession>
<name>A0ABN9PXZ1_9DINO</name>
<evidence type="ECO:0000256" key="1">
    <source>
        <dbReference type="SAM" id="MobiDB-lite"/>
    </source>
</evidence>
<dbReference type="EMBL" id="CAUYUJ010001598">
    <property type="protein sequence ID" value="CAK0796692.1"/>
    <property type="molecule type" value="Genomic_DNA"/>
</dbReference>
<proteinExistence type="predicted"/>
<evidence type="ECO:0000313" key="2">
    <source>
        <dbReference type="EMBL" id="CAK0796692.1"/>
    </source>
</evidence>
<dbReference type="Proteomes" id="UP001189429">
    <property type="component" value="Unassembled WGS sequence"/>
</dbReference>